<feature type="non-terminal residue" evidence="1">
    <location>
        <position position="1"/>
    </location>
</feature>
<protein>
    <submittedName>
        <fullName evidence="1">Uncharacterized protein</fullName>
    </submittedName>
</protein>
<accession>A0A383E2H6</accession>
<dbReference type="AlphaFoldDB" id="A0A383E2H6"/>
<reference evidence="1" key="1">
    <citation type="submission" date="2018-05" db="EMBL/GenBank/DDBJ databases">
        <authorList>
            <person name="Lanie J.A."/>
            <person name="Ng W.-L."/>
            <person name="Kazmierczak K.M."/>
            <person name="Andrzejewski T.M."/>
            <person name="Davidsen T.M."/>
            <person name="Wayne K.J."/>
            <person name="Tettelin H."/>
            <person name="Glass J.I."/>
            <person name="Rusch D."/>
            <person name="Podicherti R."/>
            <person name="Tsui H.-C.T."/>
            <person name="Winkler M.E."/>
        </authorList>
    </citation>
    <scope>NUCLEOTIDE SEQUENCE</scope>
</reference>
<gene>
    <name evidence="1" type="ORF">METZ01_LOCUS503474</name>
</gene>
<evidence type="ECO:0000313" key="1">
    <source>
        <dbReference type="EMBL" id="SVE50620.1"/>
    </source>
</evidence>
<proteinExistence type="predicted"/>
<organism evidence="1">
    <name type="scientific">marine metagenome</name>
    <dbReference type="NCBI Taxonomy" id="408172"/>
    <lineage>
        <taxon>unclassified sequences</taxon>
        <taxon>metagenomes</taxon>
        <taxon>ecological metagenomes</taxon>
    </lineage>
</organism>
<sequence length="58" mass="7000">RRGGITYVRNEIRLVRELRQIGFLSPMEATQFILSRLPMRLAPLFIRQYLYKSFLRTN</sequence>
<dbReference type="EMBL" id="UINC01222026">
    <property type="protein sequence ID" value="SVE50620.1"/>
    <property type="molecule type" value="Genomic_DNA"/>
</dbReference>
<name>A0A383E2H6_9ZZZZ</name>